<reference evidence="1 2" key="1">
    <citation type="submission" date="2010-03" db="EMBL/GenBank/DDBJ databases">
        <title>The genome sequence of Coprococcus catus GD/7.</title>
        <authorList>
            <consortium name="metaHIT consortium -- http://www.metahit.eu/"/>
            <person name="Pajon A."/>
            <person name="Turner K."/>
            <person name="Parkhill J."/>
            <person name="Duncan S."/>
            <person name="Flint H."/>
        </authorList>
    </citation>
    <scope>NUCLEOTIDE SEQUENCE [LARGE SCALE GENOMIC DNA]</scope>
    <source>
        <strain evidence="1 2">GD/7</strain>
    </source>
</reference>
<proteinExistence type="predicted"/>
<name>D4J6G7_9FIRM</name>
<sequence length="24" mass="2890">MQESDKTHDCRADMYFMPVMPDLE</sequence>
<evidence type="ECO:0000313" key="2">
    <source>
        <dbReference type="Proteomes" id="UP000008798"/>
    </source>
</evidence>
<dbReference type="Proteomes" id="UP000008798">
    <property type="component" value="Chromosome"/>
</dbReference>
<dbReference type="AlphaFoldDB" id="D4J6G7"/>
<gene>
    <name evidence="1" type="ORF">CC1_11130</name>
</gene>
<accession>D4J6G7</accession>
<reference evidence="1 2" key="2">
    <citation type="submission" date="2010-03" db="EMBL/GenBank/DDBJ databases">
        <authorList>
            <person name="Pajon A."/>
        </authorList>
    </citation>
    <scope>NUCLEOTIDE SEQUENCE [LARGE SCALE GENOMIC DNA]</scope>
    <source>
        <strain evidence="1 2">GD/7</strain>
    </source>
</reference>
<dbReference type="HOGENOM" id="CLU_3420903_0_0_9"/>
<organism evidence="1 2">
    <name type="scientific">Coprococcus catus GD/7</name>
    <dbReference type="NCBI Taxonomy" id="717962"/>
    <lineage>
        <taxon>Bacteria</taxon>
        <taxon>Bacillati</taxon>
        <taxon>Bacillota</taxon>
        <taxon>Clostridia</taxon>
        <taxon>Lachnospirales</taxon>
        <taxon>Lachnospiraceae</taxon>
        <taxon>Coprococcus</taxon>
    </lineage>
</organism>
<protein>
    <submittedName>
        <fullName evidence="1">Uncharacterized protein</fullName>
    </submittedName>
</protein>
<dbReference type="KEGG" id="cct:CC1_11130"/>
<dbReference type="EMBL" id="FP929038">
    <property type="protein sequence ID" value="CBK79938.1"/>
    <property type="molecule type" value="Genomic_DNA"/>
</dbReference>
<evidence type="ECO:0000313" key="1">
    <source>
        <dbReference type="EMBL" id="CBK79938.1"/>
    </source>
</evidence>